<keyword evidence="2" id="KW-0732">Signal</keyword>
<feature type="chain" id="PRO_5009535029" description="7 transmembrane helices usually fused to an inactive transglutaminase domain-containing protein" evidence="2">
    <location>
        <begin position="26"/>
        <end position="265"/>
    </location>
</feature>
<accession>A0A1F8BG65</accession>
<evidence type="ECO:0000256" key="1">
    <source>
        <dbReference type="SAM" id="Phobius"/>
    </source>
</evidence>
<feature type="transmembrane region" description="Helical" evidence="1">
    <location>
        <begin position="197"/>
        <end position="218"/>
    </location>
</feature>
<protein>
    <recommendedName>
        <fullName evidence="3">7 transmembrane helices usually fused to an inactive transglutaminase domain-containing protein</fullName>
    </recommendedName>
</protein>
<dbReference type="STRING" id="1802519.A2961_03355"/>
<feature type="domain" description="7 transmembrane helices usually fused to an inactive transglutaminase" evidence="3">
    <location>
        <begin position="70"/>
        <end position="262"/>
    </location>
</feature>
<sequence>MIKKVVLLALFFLVLFGLGASGVYAQEETLGSLEEILFQQELGAIWPANPLKYAIRSTVGAGVPASTIVLLLLLPVVAFVIAASRHVVGLRGFGIFLPAALSVVFVALGPVIGIFLFLLIVTLSTVTRLSLRKLRIQLEYLPRMALILWSVVVGVLVLLFLSPFVTSLMLGNISIFPVLILALLAEDFTKTQIGKSAKTAISLTSETLILALMSYILLTLKTIQEFALLNPEILLLSTAIGDLLLGRYVGLRLREFWRFRKLIRN</sequence>
<keyword evidence="1" id="KW-0472">Membrane</keyword>
<dbReference type="EMBL" id="MGHF01000021">
    <property type="protein sequence ID" value="OGM63051.1"/>
    <property type="molecule type" value="Genomic_DNA"/>
</dbReference>
<keyword evidence="1" id="KW-0812">Transmembrane</keyword>
<proteinExistence type="predicted"/>
<keyword evidence="1" id="KW-1133">Transmembrane helix</keyword>
<evidence type="ECO:0000313" key="5">
    <source>
        <dbReference type="Proteomes" id="UP000177082"/>
    </source>
</evidence>
<evidence type="ECO:0000313" key="4">
    <source>
        <dbReference type="EMBL" id="OGM63051.1"/>
    </source>
</evidence>
<reference evidence="4 5" key="1">
    <citation type="journal article" date="2016" name="Nat. Commun.">
        <title>Thousands of microbial genomes shed light on interconnected biogeochemical processes in an aquifer system.</title>
        <authorList>
            <person name="Anantharaman K."/>
            <person name="Brown C.T."/>
            <person name="Hug L.A."/>
            <person name="Sharon I."/>
            <person name="Castelle C.J."/>
            <person name="Probst A.J."/>
            <person name="Thomas B.C."/>
            <person name="Singh A."/>
            <person name="Wilkins M.J."/>
            <person name="Karaoz U."/>
            <person name="Brodie E.L."/>
            <person name="Williams K.H."/>
            <person name="Hubbard S.S."/>
            <person name="Banfield J.F."/>
        </authorList>
    </citation>
    <scope>NUCLEOTIDE SEQUENCE [LARGE SCALE GENOMIC DNA]</scope>
</reference>
<name>A0A1F8BG65_9BACT</name>
<comment type="caution">
    <text evidence="4">The sequence shown here is derived from an EMBL/GenBank/DDBJ whole genome shotgun (WGS) entry which is preliminary data.</text>
</comment>
<feature type="transmembrane region" description="Helical" evidence="1">
    <location>
        <begin position="167"/>
        <end position="185"/>
    </location>
</feature>
<gene>
    <name evidence="4" type="ORF">A2961_03355</name>
</gene>
<feature type="transmembrane region" description="Helical" evidence="1">
    <location>
        <begin position="233"/>
        <end position="251"/>
    </location>
</feature>
<organism evidence="4 5">
    <name type="scientific">Candidatus Woesebacteria bacterium RIFCSPLOWO2_01_FULL_39_21</name>
    <dbReference type="NCBI Taxonomy" id="1802519"/>
    <lineage>
        <taxon>Bacteria</taxon>
        <taxon>Candidatus Woeseibacteriota</taxon>
    </lineage>
</organism>
<dbReference type="InterPro" id="IPR025840">
    <property type="entry name" value="7TM_transglut"/>
</dbReference>
<dbReference type="Proteomes" id="UP000177082">
    <property type="component" value="Unassembled WGS sequence"/>
</dbReference>
<evidence type="ECO:0000259" key="3">
    <source>
        <dbReference type="Pfam" id="PF14402"/>
    </source>
</evidence>
<feature type="signal peptide" evidence="2">
    <location>
        <begin position="1"/>
        <end position="25"/>
    </location>
</feature>
<evidence type="ECO:0000256" key="2">
    <source>
        <dbReference type="SAM" id="SignalP"/>
    </source>
</evidence>
<feature type="transmembrane region" description="Helical" evidence="1">
    <location>
        <begin position="59"/>
        <end position="81"/>
    </location>
</feature>
<feature type="transmembrane region" description="Helical" evidence="1">
    <location>
        <begin position="143"/>
        <end position="161"/>
    </location>
</feature>
<dbReference type="AlphaFoldDB" id="A0A1F8BG65"/>
<dbReference type="Pfam" id="PF14402">
    <property type="entry name" value="7TM_transglut"/>
    <property type="match status" value="1"/>
</dbReference>